<dbReference type="Gene3D" id="1.10.443.20">
    <property type="entry name" value="Centromere DNA-binding protein complex CBF3 subunit, domain 2"/>
    <property type="match status" value="1"/>
</dbReference>
<dbReference type="Gene3D" id="1.10.30.10">
    <property type="entry name" value="High mobility group box domain"/>
    <property type="match status" value="1"/>
</dbReference>
<proteinExistence type="predicted"/>
<dbReference type="GeneID" id="9626256"/>
<reference evidence="3 4" key="1">
    <citation type="journal article" date="2010" name="Science">
        <title>Genomic analysis of organismal complexity in the multicellular green alga Volvox carteri.</title>
        <authorList>
            <person name="Prochnik S.E."/>
            <person name="Umen J."/>
            <person name="Nedelcu A.M."/>
            <person name="Hallmann A."/>
            <person name="Miller S.M."/>
            <person name="Nishii I."/>
            <person name="Ferris P."/>
            <person name="Kuo A."/>
            <person name="Mitros T."/>
            <person name="Fritz-Laylin L.K."/>
            <person name="Hellsten U."/>
            <person name="Chapman J."/>
            <person name="Simakov O."/>
            <person name="Rensing S.A."/>
            <person name="Terry A."/>
            <person name="Pangilinan J."/>
            <person name="Kapitonov V."/>
            <person name="Jurka J."/>
            <person name="Salamov A."/>
            <person name="Shapiro H."/>
            <person name="Schmutz J."/>
            <person name="Grimwood J."/>
            <person name="Lindquist E."/>
            <person name="Lucas S."/>
            <person name="Grigoriev I.V."/>
            <person name="Schmitt R."/>
            <person name="Kirk D."/>
            <person name="Rokhsar D.S."/>
        </authorList>
    </citation>
    <scope>NUCLEOTIDE SEQUENCE [LARGE SCALE GENOMIC DNA]</scope>
    <source>
        <strain evidence="4">f. Nagariensis / Eve</strain>
    </source>
</reference>
<dbReference type="GO" id="GO:0003677">
    <property type="term" value="F:DNA binding"/>
    <property type="evidence" value="ECO:0007669"/>
    <property type="project" value="InterPro"/>
</dbReference>
<dbReference type="InterPro" id="IPR038279">
    <property type="entry name" value="Ndc10_dom2_sf"/>
</dbReference>
<gene>
    <name evidence="3" type="ORF">VOLCADRAFT_100714</name>
</gene>
<sequence>MLHPSNDPPLDDNLIFQKEWKVAKARTLGKGERPRGDPMANTGNDTYLPEDFSRLCRFMADTGSASSKLKWSLAQVALVQVTILLLHFCVGRHNDARIMHTCDIGRPTKLPGVRPCDAYATCMVLYGGKTQQGGRAVHASILRGANAVECPIRALVEYLYAMYTLGGEEYPDPLKEEDCAIGLWTTKKLHAMRVAPARILDAYGISLDSIKRIGRWNREPAVSSYLVSQPTDGLLTLAGFPCTAPNTPATAHWAPRFMVQIPEEVLSVCVLELFPFLTKLRPAVAEVQTRQATGCNARLSVPYHLQFLEFAARCAVQDALELANTCPNNLLVLCLQKNPMWQQVYSRYRHALANGEIAATKPPIAIDLLGGIQRQLVTLQQTVNGQQGASAAAREVRQPAGAQVLPLGAHGERVDLQLGPELDYDGQQGFGAAARGVRQPAAVQVLPLGAHGARLDLQLGPELDYDGQQRFSAAARGVRQPAAAQVLPLGAHGARLDLQLGPELDYNGQQRFGAAARGVRQPAAAQVLPLGAHGARLDLQLGPELDYNGQQRFGAAARGVRQPAAAQVLPLGAQSGLQLAYSGRQEVGATARDLLQPLSTTSKKRKREKDELREQVDELKHLPPGHRPWPDLSDIQVLFQIFTYGRPGAYPSLLQLEEKYQSKWRQGYKQRWQEIRYLYDKCIVWTASQRRCTVVQAAQFWLAVQQRKQLSLDQLRQYVKEQELRGELEAIVTPVRPEMYKSPVKAAQKVTLRRVLASGAGEAAAAVHTGGTGSGAGEAAAAVQTGGTGSGAGEAAAAVQTGRTGSGAGEAAAAVQTGGTGSGAGEAAAAVQTGGTGSGAGEAAAAVQTGGTGSGAGEAAAAVQTGGTGSRAGEAGRHKKQRANGGASRSNCGKGAQVPNAYMLFCKEQHELATSEGTTIHVKYGVPSAGVSSLLGKLWSDLPLAEKSAYSEKHAALKAAKDSFDT</sequence>
<dbReference type="STRING" id="3068.D8UKU8"/>
<dbReference type="SUPFAM" id="SSF47095">
    <property type="entry name" value="HMG-box"/>
    <property type="match status" value="1"/>
</dbReference>
<feature type="domain" description="HMG box" evidence="2">
    <location>
        <begin position="899"/>
        <end position="959"/>
    </location>
</feature>
<dbReference type="OrthoDB" id="561989at2759"/>
<keyword evidence="4" id="KW-1185">Reference proteome</keyword>
<dbReference type="RefSeq" id="XP_002959282.1">
    <property type="nucleotide sequence ID" value="XM_002959236.1"/>
</dbReference>
<organism evidence="4">
    <name type="scientific">Volvox carteri f. nagariensis</name>
    <dbReference type="NCBI Taxonomy" id="3068"/>
    <lineage>
        <taxon>Eukaryota</taxon>
        <taxon>Viridiplantae</taxon>
        <taxon>Chlorophyta</taxon>
        <taxon>core chlorophytes</taxon>
        <taxon>Chlorophyceae</taxon>
        <taxon>CS clade</taxon>
        <taxon>Chlamydomonadales</taxon>
        <taxon>Volvocaceae</taxon>
        <taxon>Volvox</taxon>
    </lineage>
</organism>
<dbReference type="Proteomes" id="UP000001058">
    <property type="component" value="Unassembled WGS sequence"/>
</dbReference>
<accession>D8UKU8</accession>
<name>D8UKU8_VOLCA</name>
<dbReference type="InterPro" id="IPR036910">
    <property type="entry name" value="HMG_box_dom_sf"/>
</dbReference>
<dbReference type="InParanoid" id="D8UKU8"/>
<dbReference type="KEGG" id="vcn:VOLCADRAFT_100714"/>
<feature type="region of interest" description="Disordered" evidence="1">
    <location>
        <begin position="847"/>
        <end position="892"/>
    </location>
</feature>
<evidence type="ECO:0000313" key="4">
    <source>
        <dbReference type="Proteomes" id="UP000001058"/>
    </source>
</evidence>
<dbReference type="EMBL" id="GL378463">
    <property type="protein sequence ID" value="EFJ39652.1"/>
    <property type="molecule type" value="Genomic_DNA"/>
</dbReference>
<dbReference type="InterPro" id="IPR009071">
    <property type="entry name" value="HMG_box_dom"/>
</dbReference>
<dbReference type="Pfam" id="PF00505">
    <property type="entry name" value="HMG_box"/>
    <property type="match status" value="1"/>
</dbReference>
<evidence type="ECO:0000313" key="3">
    <source>
        <dbReference type="EMBL" id="EFJ39652.1"/>
    </source>
</evidence>
<dbReference type="CDD" id="cd00084">
    <property type="entry name" value="HMG-box_SF"/>
    <property type="match status" value="1"/>
</dbReference>
<dbReference type="AlphaFoldDB" id="D8UKU8"/>
<evidence type="ECO:0000259" key="2">
    <source>
        <dbReference type="Pfam" id="PF00505"/>
    </source>
</evidence>
<evidence type="ECO:0000256" key="1">
    <source>
        <dbReference type="SAM" id="MobiDB-lite"/>
    </source>
</evidence>
<protein>
    <recommendedName>
        <fullName evidence="2">HMG box domain-containing protein</fullName>
    </recommendedName>
</protein>